<dbReference type="AlphaFoldDB" id="A0A4Y1RCC3"/>
<reference evidence="2" key="1">
    <citation type="journal article" date="2019" name="Science">
        <title>Mutation of a bHLH transcription factor allowed almond domestication.</title>
        <authorList>
            <person name="Sanchez-Perez R."/>
            <person name="Pavan S."/>
            <person name="Mazzeo R."/>
            <person name="Moldovan C."/>
            <person name="Aiese Cigliano R."/>
            <person name="Del Cueto J."/>
            <person name="Ricciardi F."/>
            <person name="Lotti C."/>
            <person name="Ricciardi L."/>
            <person name="Dicenta F."/>
            <person name="Lopez-Marques R.L."/>
            <person name="Lindberg Moller B."/>
        </authorList>
    </citation>
    <scope>NUCLEOTIDE SEQUENCE</scope>
</reference>
<name>A0A4Y1RCC3_PRUDU</name>
<dbReference type="EMBL" id="AP019300">
    <property type="protein sequence ID" value="BBH01636.1"/>
    <property type="molecule type" value="Genomic_DNA"/>
</dbReference>
<keyword evidence="1" id="KW-0812">Transmembrane</keyword>
<keyword evidence="1" id="KW-1133">Transmembrane helix</keyword>
<gene>
    <name evidence="2" type="ORF">Prudu_011963</name>
</gene>
<keyword evidence="1" id="KW-0472">Membrane</keyword>
<feature type="transmembrane region" description="Helical" evidence="1">
    <location>
        <begin position="15"/>
        <end position="38"/>
    </location>
</feature>
<evidence type="ECO:0000313" key="2">
    <source>
        <dbReference type="EMBL" id="BBH01636.1"/>
    </source>
</evidence>
<proteinExistence type="predicted"/>
<accession>A0A4Y1RCC3</accession>
<evidence type="ECO:0000256" key="1">
    <source>
        <dbReference type="SAM" id="Phobius"/>
    </source>
</evidence>
<organism evidence="2">
    <name type="scientific">Prunus dulcis</name>
    <name type="common">Almond</name>
    <name type="synonym">Amygdalus dulcis</name>
    <dbReference type="NCBI Taxonomy" id="3755"/>
    <lineage>
        <taxon>Eukaryota</taxon>
        <taxon>Viridiplantae</taxon>
        <taxon>Streptophyta</taxon>
        <taxon>Embryophyta</taxon>
        <taxon>Tracheophyta</taxon>
        <taxon>Spermatophyta</taxon>
        <taxon>Magnoliopsida</taxon>
        <taxon>eudicotyledons</taxon>
        <taxon>Gunneridae</taxon>
        <taxon>Pentapetalae</taxon>
        <taxon>rosids</taxon>
        <taxon>fabids</taxon>
        <taxon>Rosales</taxon>
        <taxon>Rosaceae</taxon>
        <taxon>Amygdaloideae</taxon>
        <taxon>Amygdaleae</taxon>
        <taxon>Prunus</taxon>
    </lineage>
</organism>
<sequence length="91" mass="10078">MQDTKHISSPVASDLVLAFMMVLHWMTLLSTAVSLSFVNSAVVAPSPFLQDDKGKLTDDINPAYDTWIQQDQLVLSWINGSLSSMVLANYF</sequence>
<protein>
    <submittedName>
        <fullName evidence="2">NAC domain containing protein 2</fullName>
    </submittedName>
</protein>